<dbReference type="PANTHER" id="PTHR10357:SF219">
    <property type="entry name" value="MALTOSE ALPHA-D-GLUCOSYLTRANSFERASE"/>
    <property type="match status" value="1"/>
</dbReference>
<dbReference type="InterPro" id="IPR012810">
    <property type="entry name" value="TreS/a-amylase_N"/>
</dbReference>
<dbReference type="InterPro" id="IPR017853">
    <property type="entry name" value="GH"/>
</dbReference>
<dbReference type="GO" id="GO:0005975">
    <property type="term" value="P:carbohydrate metabolic process"/>
    <property type="evidence" value="ECO:0007669"/>
    <property type="project" value="InterPro"/>
</dbReference>
<evidence type="ECO:0000256" key="5">
    <source>
        <dbReference type="ARBA" id="ARBA00012619"/>
    </source>
</evidence>
<feature type="domain" description="Glycosyl hydrolase family 13 catalytic" evidence="16">
    <location>
        <begin position="22"/>
        <end position="421"/>
    </location>
</feature>
<dbReference type="RefSeq" id="WP_129601661.1">
    <property type="nucleotide sequence ID" value="NZ_SBLB01000003.1"/>
</dbReference>
<evidence type="ECO:0000256" key="14">
    <source>
        <dbReference type="ARBA" id="ARBA00031378"/>
    </source>
</evidence>
<evidence type="ECO:0000259" key="16">
    <source>
        <dbReference type="SMART" id="SM00642"/>
    </source>
</evidence>
<evidence type="ECO:0000313" key="18">
    <source>
        <dbReference type="Proteomes" id="UP000290407"/>
    </source>
</evidence>
<dbReference type="InterPro" id="IPR006047">
    <property type="entry name" value="GH13_cat_dom"/>
</dbReference>
<evidence type="ECO:0000256" key="11">
    <source>
        <dbReference type="ARBA" id="ARBA00022840"/>
    </source>
</evidence>
<evidence type="ECO:0000256" key="12">
    <source>
        <dbReference type="ARBA" id="ARBA00023235"/>
    </source>
</evidence>
<comment type="caution">
    <text evidence="17">The sequence shown here is derived from an EMBL/GenBank/DDBJ whole genome shotgun (WGS) entry which is preliminary data.</text>
</comment>
<dbReference type="GO" id="GO:0047471">
    <property type="term" value="F:maltose alpha-D-glucosyltransferase activity"/>
    <property type="evidence" value="ECO:0007669"/>
    <property type="project" value="UniProtKB-EC"/>
</dbReference>
<dbReference type="Gene3D" id="3.90.1200.10">
    <property type="match status" value="1"/>
</dbReference>
<keyword evidence="7 17" id="KW-0808">Transferase</keyword>
<dbReference type="Pfam" id="PF18085">
    <property type="entry name" value="Mak_N_cap"/>
    <property type="match status" value="1"/>
</dbReference>
<dbReference type="AlphaFoldDB" id="A0A4Q2UL26"/>
<dbReference type="SUPFAM" id="SSF51011">
    <property type="entry name" value="Glycosyl hydrolase domain"/>
    <property type="match status" value="1"/>
</dbReference>
<keyword evidence="18" id="KW-1185">Reference proteome</keyword>
<dbReference type="Gene3D" id="3.90.400.10">
    <property type="entry name" value="Oligo-1,6-glucosidase, Domain 2"/>
    <property type="match status" value="1"/>
</dbReference>
<dbReference type="InterPro" id="IPR040999">
    <property type="entry name" value="Mak_N_cap"/>
</dbReference>
<protein>
    <recommendedName>
        <fullName evidence="6">Maltokinase</fullName>
        <ecNumber evidence="4">2.7.1.175</ecNumber>
        <ecNumber evidence="5">5.4.99.16</ecNumber>
    </recommendedName>
    <alternativeName>
        <fullName evidence="14">Maltose alpha-D-glucosyltransferase</fullName>
    </alternativeName>
    <alternativeName>
        <fullName evidence="13">Maltose-1-phosphate synthase</fullName>
    </alternativeName>
</protein>
<comment type="catalytic activity">
    <reaction evidence="1">
        <text>D-maltose = alpha,alpha-trehalose</text>
        <dbReference type="Rhea" id="RHEA:15145"/>
        <dbReference type="ChEBI" id="CHEBI:16551"/>
        <dbReference type="ChEBI" id="CHEBI:17306"/>
        <dbReference type="EC" id="5.4.99.16"/>
    </reaction>
</comment>
<keyword evidence="12 17" id="KW-0413">Isomerase</keyword>
<name>A0A4Q2UL26_9BACT</name>
<sequence>MTQRKATETENLYWYKYAIIYELHIKAFRDGNGDGIGDFQGLLEKLDYLQELGVTAIWLLPFYPSPLRDDGYDIADYYTINPSYGTIEEFKTLLDEAHQRNLKVITELVINHTSDQHPWFQRARKAPKGSPERDYYVWTDNPEQYRDVRIIFQDFESSNWTWDHEAQQYYWHRFFHHQPDLNYDSPEVQAEIFKLIDYWCELGVDGFRLDAVPYLFEREGTNGENLPETHDFLKKLRKHIDDHFPGVVFLAEANMWPEDSASYFGDGDECHMNYHFPVMPRMFMSLQMEDRYPITDIFDQTPAIPDNCQWAIFLRNHDELTLEMVTDEERDYMYKTYAKDPRAKINLGIRHRLAPLMGNNRKKIELLNSLLFSLPGTPVIYYGDEIGMGDNVYLGDRDGVRTPMQWSPDRNAGFSGTNPHRLYLPTILDPEYHYESVNVETQRRNTSSLFWFMKRMIHLRKRYKAFGRGDMTFLPVENPKVLAFTRTYEDQTLLVIVNLSKFAQPAAVELSGFGGYVPVEVFSKNAFPPVPDNETYAFTLAAHDYQWFILDKVAAESVSLSQLPGMRINNWPGLLQGRTREQLETEILPAYLPKTDWFGADKPPIYGLSITAQASLPLAEGSAYILLLEVAYERGLPETYQLTLAFAGSGAADKLTSNCPQAVMASLQVGTETGVLCDGLYMAEVQLALLRHIASEQTGSADNLVFLTTPMLQEYVREHGDSKPKLSTAERGYASITYDLSWQLKLYRKVDLATNPDTELTRFLSEQADFAHVPAYAGALELGPAGNRVMLGVMQRMEDRHGDGKSYILDRVTNYIERILARDKEQLEAALAAPRGTLSQPVAFSDLPAETEELLGRRAAEQARLLGIRIGQMHLALASDKQQKEFAPEGFSLHYQRSLFSGLQTLVRESFQTLKRTQGRLPESVRQEIDQRLPAKEQVLATLRRIYARKLDIDKIRIHGNLQLDKILVTGRDVAIQDFGGDPARSYSERRLKRSPLRDVASLIRSLYYVTYEGFLQSDQLTREEAPRLLPFADVWAQYMSGFFLKAYLQTVESSSFVPARVDDLQMLLETYLLETAIADLTHELNHRPDWVRLPLQIIGRVVSDPVTDPVPAATEPEPAG</sequence>
<evidence type="ECO:0000256" key="4">
    <source>
        <dbReference type="ARBA" id="ARBA00011962"/>
    </source>
</evidence>
<dbReference type="SMART" id="SM00642">
    <property type="entry name" value="Aamy"/>
    <property type="match status" value="1"/>
</dbReference>
<dbReference type="InterPro" id="IPR045857">
    <property type="entry name" value="O16G_dom_2"/>
</dbReference>
<reference evidence="17 18" key="1">
    <citation type="submission" date="2019-01" db="EMBL/GenBank/DDBJ databases">
        <title>Spirosoma flava sp. nov., a propanil-degrading bacterium isolated from herbicide-contaminated soil.</title>
        <authorList>
            <person name="Zhang L."/>
            <person name="Jiang J.-D."/>
        </authorList>
    </citation>
    <scope>NUCLEOTIDE SEQUENCE [LARGE SCALE GENOMIC DNA]</scope>
    <source>
        <strain evidence="17 18">TY50</strain>
    </source>
</reference>
<comment type="similarity">
    <text evidence="3">Belongs to the aminoglycoside phosphotransferase family.</text>
</comment>
<evidence type="ECO:0000256" key="15">
    <source>
        <dbReference type="ARBA" id="ARBA00049067"/>
    </source>
</evidence>
<dbReference type="InterPro" id="IPR032091">
    <property type="entry name" value="Malt_amylase-like_C"/>
</dbReference>
<keyword evidence="9" id="KW-0547">Nucleotide-binding</keyword>
<dbReference type="SUPFAM" id="SSF56112">
    <property type="entry name" value="Protein kinase-like (PK-like)"/>
    <property type="match status" value="1"/>
</dbReference>
<dbReference type="NCBIfam" id="TIGR02456">
    <property type="entry name" value="treS_nterm"/>
    <property type="match status" value="1"/>
</dbReference>
<keyword evidence="11" id="KW-0067">ATP-binding</keyword>
<dbReference type="EMBL" id="SBLB01000003">
    <property type="protein sequence ID" value="RYC69402.1"/>
    <property type="molecule type" value="Genomic_DNA"/>
</dbReference>
<dbReference type="InterPro" id="IPR013780">
    <property type="entry name" value="Glyco_hydro_b"/>
</dbReference>
<evidence type="ECO:0000256" key="9">
    <source>
        <dbReference type="ARBA" id="ARBA00022741"/>
    </source>
</evidence>
<dbReference type="Gene3D" id="3.20.20.80">
    <property type="entry name" value="Glycosidases"/>
    <property type="match status" value="1"/>
</dbReference>
<comment type="similarity">
    <text evidence="2">Belongs to the glycosyl hydrolase 13 family. TreS subfamily.</text>
</comment>
<gene>
    <name evidence="17" type="primary">treS</name>
    <name evidence="17" type="ORF">EQG79_12385</name>
</gene>
<comment type="catalytic activity">
    <reaction evidence="15">
        <text>D-maltose + ATP = alpha-maltose 1-phosphate + ADP + H(+)</text>
        <dbReference type="Rhea" id="RHEA:31915"/>
        <dbReference type="ChEBI" id="CHEBI:15378"/>
        <dbReference type="ChEBI" id="CHEBI:17306"/>
        <dbReference type="ChEBI" id="CHEBI:30616"/>
        <dbReference type="ChEBI" id="CHEBI:63576"/>
        <dbReference type="ChEBI" id="CHEBI:456216"/>
        <dbReference type="EC" id="2.7.1.175"/>
    </reaction>
</comment>
<dbReference type="Pfam" id="PF00128">
    <property type="entry name" value="Alpha-amylase"/>
    <property type="match status" value="2"/>
</dbReference>
<evidence type="ECO:0000256" key="13">
    <source>
        <dbReference type="ARBA" id="ARBA00031251"/>
    </source>
</evidence>
<evidence type="ECO:0000313" key="17">
    <source>
        <dbReference type="EMBL" id="RYC69402.1"/>
    </source>
</evidence>
<evidence type="ECO:0000256" key="8">
    <source>
        <dbReference type="ARBA" id="ARBA00022723"/>
    </source>
</evidence>
<dbReference type="GO" id="GO:0016740">
    <property type="term" value="F:transferase activity"/>
    <property type="evidence" value="ECO:0007669"/>
    <property type="project" value="UniProtKB-KW"/>
</dbReference>
<keyword evidence="10" id="KW-0106">Calcium</keyword>
<dbReference type="Proteomes" id="UP000290407">
    <property type="component" value="Unassembled WGS sequence"/>
</dbReference>
<evidence type="ECO:0000256" key="2">
    <source>
        <dbReference type="ARBA" id="ARBA00005496"/>
    </source>
</evidence>
<dbReference type="Pfam" id="PF16657">
    <property type="entry name" value="Malt_amylase_C"/>
    <property type="match status" value="1"/>
</dbReference>
<dbReference type="EC" id="2.7.1.175" evidence="4"/>
<dbReference type="GO" id="GO:0046872">
    <property type="term" value="F:metal ion binding"/>
    <property type="evidence" value="ECO:0007669"/>
    <property type="project" value="UniProtKB-KW"/>
</dbReference>
<dbReference type="PANTHER" id="PTHR10357">
    <property type="entry name" value="ALPHA-AMYLASE FAMILY MEMBER"/>
    <property type="match status" value="1"/>
</dbReference>
<proteinExistence type="inferred from homology"/>
<dbReference type="InterPro" id="IPR011009">
    <property type="entry name" value="Kinase-like_dom_sf"/>
</dbReference>
<dbReference type="Gene3D" id="2.60.40.1180">
    <property type="entry name" value="Golgi alpha-mannosidase II"/>
    <property type="match status" value="1"/>
</dbReference>
<organism evidence="17 18">
    <name type="scientific">Spirosoma sordidisoli</name>
    <dbReference type="NCBI Taxonomy" id="2502893"/>
    <lineage>
        <taxon>Bacteria</taxon>
        <taxon>Pseudomonadati</taxon>
        <taxon>Bacteroidota</taxon>
        <taxon>Cytophagia</taxon>
        <taxon>Cytophagales</taxon>
        <taxon>Cytophagaceae</taxon>
        <taxon>Spirosoma</taxon>
    </lineage>
</organism>
<evidence type="ECO:0000256" key="10">
    <source>
        <dbReference type="ARBA" id="ARBA00022837"/>
    </source>
</evidence>
<keyword evidence="8" id="KW-0479">Metal-binding</keyword>
<dbReference type="GO" id="GO:0005524">
    <property type="term" value="F:ATP binding"/>
    <property type="evidence" value="ECO:0007669"/>
    <property type="project" value="UniProtKB-KW"/>
</dbReference>
<evidence type="ECO:0000256" key="1">
    <source>
        <dbReference type="ARBA" id="ARBA00001595"/>
    </source>
</evidence>
<dbReference type="EC" id="5.4.99.16" evidence="5"/>
<evidence type="ECO:0000256" key="7">
    <source>
        <dbReference type="ARBA" id="ARBA00022679"/>
    </source>
</evidence>
<dbReference type="FunFam" id="3.20.20.80:FF:000055">
    <property type="entry name" value="Trehalose synthase"/>
    <property type="match status" value="1"/>
</dbReference>
<dbReference type="CDD" id="cd11334">
    <property type="entry name" value="AmyAc_TreS"/>
    <property type="match status" value="1"/>
</dbReference>
<accession>A0A4Q2UL26</accession>
<dbReference type="SUPFAM" id="SSF51445">
    <property type="entry name" value="(Trans)glycosidases"/>
    <property type="match status" value="1"/>
</dbReference>
<evidence type="ECO:0000256" key="6">
    <source>
        <dbReference type="ARBA" id="ARBA00013882"/>
    </source>
</evidence>
<evidence type="ECO:0000256" key="3">
    <source>
        <dbReference type="ARBA" id="ARBA00006219"/>
    </source>
</evidence>